<evidence type="ECO:0000313" key="6">
    <source>
        <dbReference type="EMBL" id="MBD8079715.1"/>
    </source>
</evidence>
<evidence type="ECO:0000256" key="2">
    <source>
        <dbReference type="ARBA" id="ARBA00023125"/>
    </source>
</evidence>
<dbReference type="PROSITE" id="PS50977">
    <property type="entry name" value="HTH_TETR_2"/>
    <property type="match status" value="1"/>
</dbReference>
<dbReference type="RefSeq" id="WP_191829301.1">
    <property type="nucleotide sequence ID" value="NZ_JACYHB010000009.1"/>
</dbReference>
<keyword evidence="7" id="KW-1185">Reference proteome</keyword>
<evidence type="ECO:0000256" key="3">
    <source>
        <dbReference type="ARBA" id="ARBA00023163"/>
    </source>
</evidence>
<dbReference type="Gene3D" id="1.10.10.60">
    <property type="entry name" value="Homeodomain-like"/>
    <property type="match status" value="1"/>
</dbReference>
<accession>A0A927PFC2</accession>
<keyword evidence="3" id="KW-0804">Transcription</keyword>
<dbReference type="InterPro" id="IPR050109">
    <property type="entry name" value="HTH-type_TetR-like_transc_reg"/>
</dbReference>
<dbReference type="Gene3D" id="1.10.357.10">
    <property type="entry name" value="Tetracycline Repressor, domain 2"/>
    <property type="match status" value="1"/>
</dbReference>
<keyword evidence="1" id="KW-0805">Transcription regulation</keyword>
<dbReference type="GO" id="GO:0003700">
    <property type="term" value="F:DNA-binding transcription factor activity"/>
    <property type="evidence" value="ECO:0007669"/>
    <property type="project" value="TreeGrafter"/>
</dbReference>
<comment type="caution">
    <text evidence="6">The sequence shown here is derived from an EMBL/GenBank/DDBJ whole genome shotgun (WGS) entry which is preliminary data.</text>
</comment>
<keyword evidence="2 4" id="KW-0238">DNA-binding</keyword>
<dbReference type="InterPro" id="IPR041347">
    <property type="entry name" value="MftR_C"/>
</dbReference>
<feature type="domain" description="HTH tetR-type" evidence="5">
    <location>
        <begin position="12"/>
        <end position="72"/>
    </location>
</feature>
<dbReference type="PRINTS" id="PR00455">
    <property type="entry name" value="HTHTETR"/>
</dbReference>
<dbReference type="PANTHER" id="PTHR30055">
    <property type="entry name" value="HTH-TYPE TRANSCRIPTIONAL REGULATOR RUTR"/>
    <property type="match status" value="1"/>
</dbReference>
<evidence type="ECO:0000259" key="5">
    <source>
        <dbReference type="PROSITE" id="PS50977"/>
    </source>
</evidence>
<feature type="DNA-binding region" description="H-T-H motif" evidence="4">
    <location>
        <begin position="35"/>
        <end position="54"/>
    </location>
</feature>
<dbReference type="InterPro" id="IPR001647">
    <property type="entry name" value="HTH_TetR"/>
</dbReference>
<dbReference type="PANTHER" id="PTHR30055:SF234">
    <property type="entry name" value="HTH-TYPE TRANSCRIPTIONAL REGULATOR BETI"/>
    <property type="match status" value="1"/>
</dbReference>
<dbReference type="Pfam" id="PF17754">
    <property type="entry name" value="TetR_C_14"/>
    <property type="match status" value="1"/>
</dbReference>
<evidence type="ECO:0000313" key="7">
    <source>
        <dbReference type="Proteomes" id="UP000610846"/>
    </source>
</evidence>
<name>A0A927PFC2_9MICO</name>
<dbReference type="AlphaFoldDB" id="A0A927PFC2"/>
<dbReference type="EMBL" id="JACYHB010000009">
    <property type="protein sequence ID" value="MBD8079715.1"/>
    <property type="molecule type" value="Genomic_DNA"/>
</dbReference>
<dbReference type="GO" id="GO:0000976">
    <property type="term" value="F:transcription cis-regulatory region binding"/>
    <property type="evidence" value="ECO:0007669"/>
    <property type="project" value="TreeGrafter"/>
</dbReference>
<proteinExistence type="predicted"/>
<dbReference type="InterPro" id="IPR009057">
    <property type="entry name" value="Homeodomain-like_sf"/>
</dbReference>
<dbReference type="Proteomes" id="UP000610846">
    <property type="component" value="Unassembled WGS sequence"/>
</dbReference>
<organism evidence="6 7">
    <name type="scientific">Cellulosimicrobium arenosum</name>
    <dbReference type="NCBI Taxonomy" id="2708133"/>
    <lineage>
        <taxon>Bacteria</taxon>
        <taxon>Bacillati</taxon>
        <taxon>Actinomycetota</taxon>
        <taxon>Actinomycetes</taxon>
        <taxon>Micrococcales</taxon>
        <taxon>Promicromonosporaceae</taxon>
        <taxon>Cellulosimicrobium</taxon>
    </lineage>
</organism>
<protein>
    <submittedName>
        <fullName evidence="6">TetR family transcriptional regulator</fullName>
    </submittedName>
</protein>
<reference evidence="6" key="1">
    <citation type="journal article" date="2018" name="Curr. Microbiol.">
        <title>Cellulosimicrobium arenosum sp. nov., Isolated from Marine Sediment Sand.</title>
        <authorList>
            <person name="Oh M."/>
            <person name="Kim J.H."/>
            <person name="Yoon J.H."/>
            <person name="Schumann P."/>
            <person name="Kim W."/>
        </authorList>
    </citation>
    <scope>NUCLEOTIDE SEQUENCE</scope>
    <source>
        <strain evidence="6">KCTC 49039</strain>
    </source>
</reference>
<dbReference type="SUPFAM" id="SSF46689">
    <property type="entry name" value="Homeodomain-like"/>
    <property type="match status" value="1"/>
</dbReference>
<sequence length="206" mass="21687">MVAPSSPSSRSLRTRAALVAAALDLFERQGYDATSAAQVAGAAGVTEMTFFRHFPTKEQVLLDDPYDPVLVAAVGARPRTDPPLARTVDGLRAAWQDIPDDAVAVVRRRTRLVARTPSLRGAVWRNNARTEDAVVDRLVADGTDPLVARAAVGATLAALTAALLHWADADDLAGGSDLADTVRRALSVLVPRLDRTGPTTCGGRGA</sequence>
<gene>
    <name evidence="6" type="ORF">IF651_11670</name>
</gene>
<reference evidence="6" key="2">
    <citation type="submission" date="2020-09" db="EMBL/GenBank/DDBJ databases">
        <authorList>
            <person name="Yu Y."/>
        </authorList>
    </citation>
    <scope>NUCLEOTIDE SEQUENCE</scope>
    <source>
        <strain evidence="6">KCTC 49039</strain>
    </source>
</reference>
<dbReference type="Pfam" id="PF00440">
    <property type="entry name" value="TetR_N"/>
    <property type="match status" value="1"/>
</dbReference>
<evidence type="ECO:0000256" key="1">
    <source>
        <dbReference type="ARBA" id="ARBA00023015"/>
    </source>
</evidence>
<evidence type="ECO:0000256" key="4">
    <source>
        <dbReference type="PROSITE-ProRule" id="PRU00335"/>
    </source>
</evidence>